<protein>
    <submittedName>
        <fullName evidence="2">PD-(D/E)XK nuclease family protein</fullName>
    </submittedName>
</protein>
<feature type="domain" description="PD-(D/E)XK endonuclease-like" evidence="1">
    <location>
        <begin position="684"/>
        <end position="987"/>
    </location>
</feature>
<dbReference type="SUPFAM" id="SSF52540">
    <property type="entry name" value="P-loop containing nucleoside triphosphate hydrolases"/>
    <property type="match status" value="1"/>
</dbReference>
<dbReference type="EMBL" id="JADIMB010000059">
    <property type="protein sequence ID" value="MBO8470962.1"/>
    <property type="molecule type" value="Genomic_DNA"/>
</dbReference>
<accession>A0A9D9IE14</accession>
<gene>
    <name evidence="2" type="ORF">IAB82_04105</name>
</gene>
<dbReference type="AlphaFoldDB" id="A0A9D9IE14"/>
<dbReference type="InterPro" id="IPR027417">
    <property type="entry name" value="P-loop_NTPase"/>
</dbReference>
<organism evidence="2 3">
    <name type="scientific">Candidatus Cryptobacteroides faecavium</name>
    <dbReference type="NCBI Taxonomy" id="2840762"/>
    <lineage>
        <taxon>Bacteria</taxon>
        <taxon>Pseudomonadati</taxon>
        <taxon>Bacteroidota</taxon>
        <taxon>Bacteroidia</taxon>
        <taxon>Bacteroidales</taxon>
        <taxon>Candidatus Cryptobacteroides</taxon>
    </lineage>
</organism>
<evidence type="ECO:0000313" key="3">
    <source>
        <dbReference type="Proteomes" id="UP000823603"/>
    </source>
</evidence>
<proteinExistence type="predicted"/>
<evidence type="ECO:0000313" key="2">
    <source>
        <dbReference type="EMBL" id="MBO8470962.1"/>
    </source>
</evidence>
<dbReference type="Gene3D" id="3.90.320.10">
    <property type="match status" value="1"/>
</dbReference>
<dbReference type="InterPro" id="IPR011604">
    <property type="entry name" value="PDDEXK-like_dom_sf"/>
</dbReference>
<reference evidence="2" key="1">
    <citation type="submission" date="2020-10" db="EMBL/GenBank/DDBJ databases">
        <authorList>
            <person name="Gilroy R."/>
        </authorList>
    </citation>
    <scope>NUCLEOTIDE SEQUENCE</scope>
    <source>
        <strain evidence="2">B2-22910</strain>
    </source>
</reference>
<dbReference type="Pfam" id="PF12705">
    <property type="entry name" value="PDDEXK_1"/>
    <property type="match status" value="1"/>
</dbReference>
<evidence type="ECO:0000259" key="1">
    <source>
        <dbReference type="Pfam" id="PF12705"/>
    </source>
</evidence>
<sequence length="989" mass="112466">MVPFLKQVACHYFPFGGREYCFIFPNRRSMAFFRKYLSEVVAEKSGVPVVAPEMFTINDFFIRVHGGKTADRVMLLLELYGCYRELNPKAESLDEFIFWGDVILGDFNDVDKYLADPSRLYANVADFKSIQDTFEYLTPVQREAIMNFVRHFNDRSGRLTVDPGAGDPDVKERFLQIWNILYPLYLKFRERLDSKGLSYEGMVYRALADRLHEESVGDILHAVFHRDMKYVFVGLNALNECEKAVMRRMRDAALAEFCWDYSGDMIRDPKNKSSYFMAGNVKEFPQSFEVDPDGVRIPVFNIISVPSSVGQVKQVPSVLQEIADSRTGGDLSKVGLLDTPDGVGAADCALVLPDESLLMPLLNTVPPEIPEVNVTMGYPMQSSAFYGMMSGISSLQIHMRRRKDGWSFYYRQVWGLFSNSIFRKAMGESGEAIARAVKEGAKLYVPESDLKGCPLFDAVFRPVAVDQKLASAGTVTAFAEYQMDIISLVAPVLRDDIDLCAELDFAREYYRCVSRLKDMRLEIQPLTYIRILEQLLGAVSVPFNGEPLKGLQIMGPLETRALDFTNLVILSANEGIFPRRSVSSSFIPPELRKGFGLPTYEYQDAVWAYYFYRMITRAENVWLLYDSRTEGMKTGEESRYIKQLEYHFRLPLRRYAADSKARAVISGDEIQKTAEDIRAIKRKELSASSVQNYIACPAKFYYSVVKGLSPEEEVPESMDAAMIGNIYHGVMQAIYQGDAAMKPDFIPDSRRGWMKGALEYVSRDYIRGWMKREPEIKAKVRALMTEQIRDQEISGRNLVIEDVIVKYVLKTLERDLEILEESGADVFRIEGLEKELKASVAGFRFKGYIDRLDSITGDRIRVVDYKTGKVKPEDLELSGIEGEKAAAAVFGDGPFRSKPKIAFQLFIYDMLLRENGLDRDRTICDSVYSTAKLFTEPPVTVDLGESFYGLMKEGLEKLLSEMEDLSVPFRRTEDSDVCAYCDFRIICGR</sequence>
<dbReference type="Proteomes" id="UP000823603">
    <property type="component" value="Unassembled WGS sequence"/>
</dbReference>
<comment type="caution">
    <text evidence="2">The sequence shown here is derived from an EMBL/GenBank/DDBJ whole genome shotgun (WGS) entry which is preliminary data.</text>
</comment>
<reference evidence="2" key="2">
    <citation type="journal article" date="2021" name="PeerJ">
        <title>Extensive microbial diversity within the chicken gut microbiome revealed by metagenomics and culture.</title>
        <authorList>
            <person name="Gilroy R."/>
            <person name="Ravi A."/>
            <person name="Getino M."/>
            <person name="Pursley I."/>
            <person name="Horton D.L."/>
            <person name="Alikhan N.F."/>
            <person name="Baker D."/>
            <person name="Gharbi K."/>
            <person name="Hall N."/>
            <person name="Watson M."/>
            <person name="Adriaenssens E.M."/>
            <person name="Foster-Nyarko E."/>
            <person name="Jarju S."/>
            <person name="Secka A."/>
            <person name="Antonio M."/>
            <person name="Oren A."/>
            <person name="Chaudhuri R.R."/>
            <person name="La Ragione R."/>
            <person name="Hildebrand F."/>
            <person name="Pallen M.J."/>
        </authorList>
    </citation>
    <scope>NUCLEOTIDE SEQUENCE</scope>
    <source>
        <strain evidence="2">B2-22910</strain>
    </source>
</reference>
<dbReference type="InterPro" id="IPR038726">
    <property type="entry name" value="PDDEXK_AddAB-type"/>
</dbReference>
<name>A0A9D9IE14_9BACT</name>